<dbReference type="Proteomes" id="UP000218554">
    <property type="component" value="Chromosome"/>
</dbReference>
<dbReference type="Gene3D" id="3.30.70.1290">
    <property type="entry name" value="Transposase IS200-like"/>
    <property type="match status" value="1"/>
</dbReference>
<dbReference type="EMBL" id="AP014862">
    <property type="protein sequence ID" value="BAU72594.1"/>
    <property type="molecule type" value="Genomic_DNA"/>
</dbReference>
<organism evidence="1 2">
    <name type="scientific">Metapseudomonas furukawaii</name>
    <name type="common">Pseudomonas furukawaii</name>
    <dbReference type="NCBI Taxonomy" id="1149133"/>
    <lineage>
        <taxon>Bacteria</taxon>
        <taxon>Pseudomonadati</taxon>
        <taxon>Pseudomonadota</taxon>
        <taxon>Gammaproteobacteria</taxon>
        <taxon>Pseudomonadales</taxon>
        <taxon>Pseudomonadaceae</taxon>
        <taxon>Metapseudomonas</taxon>
    </lineage>
</organism>
<dbReference type="KEGG" id="pfuw:KF707C_9060"/>
<reference evidence="2" key="1">
    <citation type="submission" date="2015-05" db="EMBL/GenBank/DDBJ databases">
        <title>Draft genome sequencing of a biphenyl-degrading bacterium, Pseudomonas balearica KF707 (=NBRC110670).</title>
        <authorList>
            <person name="Kimura N."/>
            <person name="Hirose J."/>
            <person name="Watanabe T."/>
            <person name="Suenaga H."/>
            <person name="Fujihara H."/>
            <person name="Noguchi M."/>
            <person name="Hashimoto M."/>
            <person name="Shimodaira J."/>
            <person name="Tsuchikane K."/>
            <person name="Hosoyama A."/>
            <person name="Yamazoe A."/>
            <person name="Fujita N."/>
            <person name="Furukawa K."/>
        </authorList>
    </citation>
    <scope>NUCLEOTIDE SEQUENCE [LARGE SCALE GENOMIC DNA]</scope>
    <source>
        <strain evidence="2">DSM 10086 / NBRC 110670 / KF707</strain>
    </source>
</reference>
<dbReference type="AlphaFoldDB" id="A0AAD1BZ48"/>
<dbReference type="SUPFAM" id="SSF143422">
    <property type="entry name" value="Transposase IS200-like"/>
    <property type="match status" value="1"/>
</dbReference>
<name>A0AAD1BZ48_METFU</name>
<sequence length="58" mass="6795">MNALRNRSGRLWQKGFHDHALRSDEDVKTVARYVVANPLRAGLVERLADYPFWNAIWL</sequence>
<gene>
    <name evidence="1" type="ORF">KF707C_9060</name>
</gene>
<accession>A0AAD1BZ48</accession>
<dbReference type="InterPro" id="IPR036515">
    <property type="entry name" value="Transposase_17_sf"/>
</dbReference>
<reference evidence="1 2" key="2">
    <citation type="journal article" date="2017" name="Int. J. Syst. Evol. Microbiol.">
        <title>Pseudomonas furukawaii sp. nov., a polychlorinated biphenyl-degrading bacterium isolated from biphenyl-contaminated soil in Japan.</title>
        <authorList>
            <person name="Kimura N."/>
            <person name="Watanabe T."/>
            <person name="Suenaga H."/>
            <person name="Fujihara H."/>
            <person name="Futagami T."/>
            <person name="Goto M."/>
            <person name="Hanada S."/>
            <person name="Hirose J."/>
        </authorList>
    </citation>
    <scope>NUCLEOTIDE SEQUENCE [LARGE SCALE GENOMIC DNA]</scope>
    <source>
        <strain evidence="2">DSM 10086 / NBRC 110670 / KF707</strain>
    </source>
</reference>
<evidence type="ECO:0000313" key="1">
    <source>
        <dbReference type="EMBL" id="BAU72594.1"/>
    </source>
</evidence>
<evidence type="ECO:0000313" key="2">
    <source>
        <dbReference type="Proteomes" id="UP000218554"/>
    </source>
</evidence>
<dbReference type="GO" id="GO:0006313">
    <property type="term" value="P:DNA transposition"/>
    <property type="evidence" value="ECO:0007669"/>
    <property type="project" value="InterPro"/>
</dbReference>
<dbReference type="GO" id="GO:0003677">
    <property type="term" value="F:DNA binding"/>
    <property type="evidence" value="ECO:0007669"/>
    <property type="project" value="InterPro"/>
</dbReference>
<proteinExistence type="predicted"/>
<protein>
    <submittedName>
        <fullName evidence="1">Transposase and inactivated derivatives</fullName>
    </submittedName>
</protein>
<keyword evidence="2" id="KW-1185">Reference proteome</keyword>
<dbReference type="GO" id="GO:0004803">
    <property type="term" value="F:transposase activity"/>
    <property type="evidence" value="ECO:0007669"/>
    <property type="project" value="InterPro"/>
</dbReference>